<protein>
    <submittedName>
        <fullName evidence="1">Group II intron reverse transcriptase/maturase</fullName>
    </submittedName>
</protein>
<dbReference type="GO" id="GO:0003964">
    <property type="term" value="F:RNA-directed DNA polymerase activity"/>
    <property type="evidence" value="ECO:0007669"/>
    <property type="project" value="UniProtKB-KW"/>
</dbReference>
<evidence type="ECO:0000313" key="2">
    <source>
        <dbReference type="Proteomes" id="UP000281474"/>
    </source>
</evidence>
<dbReference type="AlphaFoldDB" id="A0A3L8PXF6"/>
<reference evidence="1 2" key="1">
    <citation type="submission" date="2018-09" db="EMBL/GenBank/DDBJ databases">
        <title>Phylogeny of the Shewanellaceae, and recommendation for two new genera, Pseudoshewanella and Parashewanella.</title>
        <authorList>
            <person name="Wang G."/>
        </authorList>
    </citation>
    <scope>NUCLEOTIDE SEQUENCE [LARGE SCALE GENOMIC DNA]</scope>
    <source>
        <strain evidence="1 2">C51</strain>
    </source>
</reference>
<name>A0A3L8PXF6_9GAMM</name>
<keyword evidence="2" id="KW-1185">Reference proteome</keyword>
<accession>A0A3L8PXF6</accession>
<keyword evidence="1" id="KW-0548">Nucleotidyltransferase</keyword>
<gene>
    <name evidence="1" type="ORF">D5018_12925</name>
</gene>
<dbReference type="Proteomes" id="UP000281474">
    <property type="component" value="Unassembled WGS sequence"/>
</dbReference>
<proteinExistence type="predicted"/>
<keyword evidence="1" id="KW-0695">RNA-directed DNA polymerase</keyword>
<evidence type="ECO:0000313" key="1">
    <source>
        <dbReference type="EMBL" id="RLV59313.1"/>
    </source>
</evidence>
<keyword evidence="1" id="KW-0808">Transferase</keyword>
<sequence>AWKLAASDKGWWKLSKTPQLNQALPNQRFKEMGLYSLLEGYKKLAV</sequence>
<organism evidence="1 2">
    <name type="scientific">Parashewanella curva</name>
    <dbReference type="NCBI Taxonomy" id="2338552"/>
    <lineage>
        <taxon>Bacteria</taxon>
        <taxon>Pseudomonadati</taxon>
        <taxon>Pseudomonadota</taxon>
        <taxon>Gammaproteobacteria</taxon>
        <taxon>Alteromonadales</taxon>
        <taxon>Shewanellaceae</taxon>
        <taxon>Parashewanella</taxon>
    </lineage>
</organism>
<dbReference type="EMBL" id="QZEI01000038">
    <property type="protein sequence ID" value="RLV59313.1"/>
    <property type="molecule type" value="Genomic_DNA"/>
</dbReference>
<comment type="caution">
    <text evidence="1">The sequence shown here is derived from an EMBL/GenBank/DDBJ whole genome shotgun (WGS) entry which is preliminary data.</text>
</comment>
<feature type="non-terminal residue" evidence="1">
    <location>
        <position position="1"/>
    </location>
</feature>